<dbReference type="InterPro" id="IPR001360">
    <property type="entry name" value="Glyco_hydro_1"/>
</dbReference>
<dbReference type="RefSeq" id="WP_057726857.1">
    <property type="nucleotide sequence ID" value="NZ_CP072197.1"/>
</dbReference>
<dbReference type="EMBL" id="VUAV01000039">
    <property type="protein sequence ID" value="KAA8812271.1"/>
    <property type="molecule type" value="Genomic_DNA"/>
</dbReference>
<dbReference type="NCBIfam" id="TIGR01233">
    <property type="entry name" value="lacG"/>
    <property type="match status" value="1"/>
</dbReference>
<dbReference type="InterPro" id="IPR017853">
    <property type="entry name" value="GH"/>
</dbReference>
<dbReference type="UniPathway" id="UPA00542">
    <property type="reaction ID" value="UER00605"/>
</dbReference>
<name>A0A5M9Z1U9_9LACO</name>
<dbReference type="InterPro" id="IPR005928">
    <property type="entry name" value="6P-beta-galactosidase"/>
</dbReference>
<feature type="active site" description="Nucleophile" evidence="4">
    <location>
        <position position="379"/>
    </location>
</feature>
<dbReference type="Gene3D" id="3.20.20.80">
    <property type="entry name" value="Glycosidases"/>
    <property type="match status" value="1"/>
</dbReference>
<comment type="catalytic activity">
    <reaction evidence="6">
        <text>a 6-phospho-beta-D-galactoside + H2O = D-galactose 6-phosphate + an alcohol</text>
        <dbReference type="Rhea" id="RHEA:24568"/>
        <dbReference type="ChEBI" id="CHEBI:15377"/>
        <dbReference type="ChEBI" id="CHEBI:30879"/>
        <dbReference type="ChEBI" id="CHEBI:58534"/>
        <dbReference type="ChEBI" id="CHEBI:91004"/>
        <dbReference type="EC" id="3.2.1.85"/>
    </reaction>
</comment>
<evidence type="ECO:0000313" key="8">
    <source>
        <dbReference type="Proteomes" id="UP000324504"/>
    </source>
</evidence>
<dbReference type="InterPro" id="IPR018120">
    <property type="entry name" value="Glyco_hydro_1_AS"/>
</dbReference>
<evidence type="ECO:0000256" key="3">
    <source>
        <dbReference type="ARBA" id="ARBA00023295"/>
    </source>
</evidence>
<dbReference type="GO" id="GO:0005829">
    <property type="term" value="C:cytosol"/>
    <property type="evidence" value="ECO:0007669"/>
    <property type="project" value="TreeGrafter"/>
</dbReference>
<dbReference type="NCBIfam" id="NF010036">
    <property type="entry name" value="PRK13511.1"/>
    <property type="match status" value="1"/>
</dbReference>
<dbReference type="AlphaFoldDB" id="A0A5M9Z1U9"/>
<reference evidence="7 8" key="1">
    <citation type="submission" date="2019-09" db="EMBL/GenBank/DDBJ databases">
        <title>Comparative analysis of L. crispatus genomes revealed niche specific adaptation to different host and body sites.</title>
        <authorList>
            <person name="Pan M."/>
            <person name="Hidalgo-Cantabrana C."/>
            <person name="Barrangou R."/>
        </authorList>
    </citation>
    <scope>NUCLEOTIDE SEQUENCE [LARGE SCALE GENOMIC DNA]</scope>
    <source>
        <strain evidence="7 8">NCK2488</strain>
    </source>
</reference>
<evidence type="ECO:0000256" key="1">
    <source>
        <dbReference type="ARBA" id="ARBA00010838"/>
    </source>
</evidence>
<organism evidence="7 8">
    <name type="scientific">Lactobacillus crispatus</name>
    <dbReference type="NCBI Taxonomy" id="47770"/>
    <lineage>
        <taxon>Bacteria</taxon>
        <taxon>Bacillati</taxon>
        <taxon>Bacillota</taxon>
        <taxon>Bacilli</taxon>
        <taxon>Lactobacillales</taxon>
        <taxon>Lactobacillaceae</taxon>
        <taxon>Lactobacillus</taxon>
    </lineage>
</organism>
<evidence type="ECO:0000256" key="6">
    <source>
        <dbReference type="RuleBase" id="RU004469"/>
    </source>
</evidence>
<evidence type="ECO:0000256" key="2">
    <source>
        <dbReference type="ARBA" id="ARBA00022801"/>
    </source>
</evidence>
<dbReference type="FunFam" id="3.20.20.80:FF:000004">
    <property type="entry name" value="Beta-glucosidase 6-phospho-beta-glucosidase"/>
    <property type="match status" value="1"/>
</dbReference>
<comment type="pathway">
    <text evidence="6">Carbohydrate metabolism; lactose degradation; D-galactose 6-phosphate and beta-D-glucose from lactose 6-phosphate: step 1/1.</text>
</comment>
<dbReference type="Pfam" id="PF00232">
    <property type="entry name" value="Glyco_hydro_1"/>
    <property type="match status" value="1"/>
</dbReference>
<accession>A0A5M9Z1U9</accession>
<dbReference type="GO" id="GO:0019512">
    <property type="term" value="P:lactose catabolic process via tagatose-6-phosphate"/>
    <property type="evidence" value="ECO:0007669"/>
    <property type="project" value="InterPro"/>
</dbReference>
<dbReference type="EC" id="3.2.1.85" evidence="6"/>
<dbReference type="PROSITE" id="PS00572">
    <property type="entry name" value="GLYCOSYL_HYDROL_F1_1"/>
    <property type="match status" value="1"/>
</dbReference>
<keyword evidence="3 5" id="KW-0326">Glycosidase</keyword>
<dbReference type="Proteomes" id="UP000324504">
    <property type="component" value="Unassembled WGS sequence"/>
</dbReference>
<evidence type="ECO:0000256" key="5">
    <source>
        <dbReference type="RuleBase" id="RU004468"/>
    </source>
</evidence>
<dbReference type="PANTHER" id="PTHR10353:SF36">
    <property type="entry name" value="LP05116P"/>
    <property type="match status" value="1"/>
</dbReference>
<dbReference type="PANTHER" id="PTHR10353">
    <property type="entry name" value="GLYCOSYL HYDROLASE"/>
    <property type="match status" value="1"/>
</dbReference>
<dbReference type="InterPro" id="IPR033132">
    <property type="entry name" value="GH_1_N_CS"/>
</dbReference>
<dbReference type="GO" id="GO:0008422">
    <property type="term" value="F:beta-glucosidase activity"/>
    <property type="evidence" value="ECO:0007669"/>
    <property type="project" value="TreeGrafter"/>
</dbReference>
<protein>
    <recommendedName>
        <fullName evidence="6">6-phospho-beta-galactosidase</fullName>
        <ecNumber evidence="6">3.2.1.85</ecNumber>
    </recommendedName>
</protein>
<evidence type="ECO:0000256" key="4">
    <source>
        <dbReference type="PROSITE-ProRule" id="PRU10055"/>
    </source>
</evidence>
<evidence type="ECO:0000313" key="7">
    <source>
        <dbReference type="EMBL" id="KAA8812271.1"/>
    </source>
</evidence>
<comment type="caution">
    <text evidence="7">The sequence shown here is derived from an EMBL/GenBank/DDBJ whole genome shotgun (WGS) entry which is preliminary data.</text>
</comment>
<dbReference type="PROSITE" id="PS00653">
    <property type="entry name" value="GLYCOSYL_HYDROL_F1_2"/>
    <property type="match status" value="1"/>
</dbReference>
<sequence length="478" mass="55230">MIKLNRVTQLPANFVWGAAMAAYQVEGATQEDGKGQNMWDVYLKKQGRFSPDPASDFYHLYPIDLKLAHDFGLNAIRLSISWSRIFPDIDGKPNTKGVNHYHRVFTECLKNHLVPYVALHHFDSPEQMLEEGDWLNRKNIRRFVKYAEFCFKEFPEVKNWFTINEMISLASGQYLGGQFPPNHHFNVSEAIQAEHNMLLAHAQAVIKYHELGMKGRIGCIQAIKPGFPNTNKSEDIQAAARYDAYNNRFLLDGALLGIYQPETMKLLNQVLEANNGKLIIEPGDMEILKKAAPLNGMFGFNYYRSEFVENYNGENEERVNTTGDKSSSSFKFKGVGKFVKRPEIPRTDWDWTIYPAGLYKMLLRLKHDYPNMPTIYITENGLGLKEELPADKLINNDDKRIDFIDQHVAALLKARKAGVNVNGYFVWSLQDQFSWVNGYNKRYGLFYVDYQTQKRYPKRSAYWFKELSKTMNDEEGES</sequence>
<comment type="similarity">
    <text evidence="1">Belongs to the glycosyl hydrolase 1 family.</text>
</comment>
<gene>
    <name evidence="7" type="primary">lacG</name>
    <name evidence="7" type="ORF">F1C09_07025</name>
</gene>
<proteinExistence type="inferred from homology"/>
<keyword evidence="2 5" id="KW-0378">Hydrolase</keyword>
<dbReference type="SUPFAM" id="SSF51445">
    <property type="entry name" value="(Trans)glycosidases"/>
    <property type="match status" value="1"/>
</dbReference>
<dbReference type="GO" id="GO:0033920">
    <property type="term" value="F:6-phospho-beta-galactosidase activity"/>
    <property type="evidence" value="ECO:0007669"/>
    <property type="project" value="UniProtKB-EC"/>
</dbReference>
<dbReference type="PRINTS" id="PR00131">
    <property type="entry name" value="GLHYDRLASE1"/>
</dbReference>